<dbReference type="AlphaFoldDB" id="A0AAV0WV14"/>
<keyword evidence="4" id="KW-1185">Reference proteome</keyword>
<comment type="caution">
    <text evidence="3">The sequence shown here is derived from an EMBL/GenBank/DDBJ whole genome shotgun (WGS) entry which is preliminary data.</text>
</comment>
<dbReference type="PANTHER" id="PTHR46599">
    <property type="entry name" value="PIGGYBAC TRANSPOSABLE ELEMENT-DERIVED PROTEIN 4"/>
    <property type="match status" value="1"/>
</dbReference>
<evidence type="ECO:0000256" key="1">
    <source>
        <dbReference type="SAM" id="MobiDB-lite"/>
    </source>
</evidence>
<dbReference type="Pfam" id="PF13843">
    <property type="entry name" value="DDE_Tnp_1_7"/>
    <property type="match status" value="1"/>
</dbReference>
<dbReference type="Proteomes" id="UP001160148">
    <property type="component" value="Unassembled WGS sequence"/>
</dbReference>
<name>A0AAV0WV14_9HEMI</name>
<feature type="domain" description="PiggyBac transposable element-derived protein" evidence="2">
    <location>
        <begin position="106"/>
        <end position="459"/>
    </location>
</feature>
<dbReference type="InterPro" id="IPR029526">
    <property type="entry name" value="PGBD"/>
</dbReference>
<proteinExistence type="predicted"/>
<gene>
    <name evidence="3" type="ORF">MEUPH1_LOCUS14731</name>
</gene>
<evidence type="ECO:0000313" key="4">
    <source>
        <dbReference type="Proteomes" id="UP001160148"/>
    </source>
</evidence>
<protein>
    <recommendedName>
        <fullName evidence="2">PiggyBac transposable element-derived protein domain-containing protein</fullName>
    </recommendedName>
</protein>
<accession>A0AAV0WV14</accession>
<dbReference type="EMBL" id="CARXXK010000002">
    <property type="protein sequence ID" value="CAI6359306.1"/>
    <property type="molecule type" value="Genomic_DNA"/>
</dbReference>
<organism evidence="3 4">
    <name type="scientific">Macrosiphum euphorbiae</name>
    <name type="common">potato aphid</name>
    <dbReference type="NCBI Taxonomy" id="13131"/>
    <lineage>
        <taxon>Eukaryota</taxon>
        <taxon>Metazoa</taxon>
        <taxon>Ecdysozoa</taxon>
        <taxon>Arthropoda</taxon>
        <taxon>Hexapoda</taxon>
        <taxon>Insecta</taxon>
        <taxon>Pterygota</taxon>
        <taxon>Neoptera</taxon>
        <taxon>Paraneoptera</taxon>
        <taxon>Hemiptera</taxon>
        <taxon>Sternorrhyncha</taxon>
        <taxon>Aphidomorpha</taxon>
        <taxon>Aphidoidea</taxon>
        <taxon>Aphididae</taxon>
        <taxon>Macrosiphini</taxon>
        <taxon>Macrosiphum</taxon>
    </lineage>
</organism>
<feature type="region of interest" description="Disordered" evidence="1">
    <location>
        <begin position="19"/>
        <end position="63"/>
    </location>
</feature>
<dbReference type="PANTHER" id="PTHR46599:SF3">
    <property type="entry name" value="PIGGYBAC TRANSPOSABLE ELEMENT-DERIVED PROTEIN 4"/>
    <property type="match status" value="1"/>
</dbReference>
<reference evidence="3 4" key="1">
    <citation type="submission" date="2023-01" db="EMBL/GenBank/DDBJ databases">
        <authorList>
            <person name="Whitehead M."/>
        </authorList>
    </citation>
    <scope>NUCLEOTIDE SEQUENCE [LARGE SCALE GENOMIC DNA]</scope>
</reference>
<evidence type="ECO:0000313" key="3">
    <source>
        <dbReference type="EMBL" id="CAI6359306.1"/>
    </source>
</evidence>
<evidence type="ECO:0000259" key="2">
    <source>
        <dbReference type="Pfam" id="PF13843"/>
    </source>
</evidence>
<sequence length="569" mass="65056">MASRPKRLKVNDDMVRQLLDTDDSGSSFSDFDDTDEDQTYNPIITSDSDEQSETSDTEHSQETILPVSNPGVQIWSNVTGNNQKQLVFNGFPGLKINISANATVWDCFNLFFTDDIIELIVIETNRNAEQFLSNNRISKSSRFTKWVPTDSKEIKLFSGLLIWMGLVEMPNLGSYWSTKHRYKNYVAQKTMSRNRFELLLRFWHFSDNKKAPEGDRIYKICNIIDKIVNRFQNVMEPCEVLAVDETMVPFRGRLLFRQYIPGKAHKYGVKLFKLCGTNGYTYNVQVYGGKSQVDGKGLGCRVVLDLSRRYLNMGRTMVTDNFYTSITLANELLTNDTHLVGTLRSNRVKLPELTKKKLSPGEIIGKENSDGIIVAKWRDKRDVTMLSTKHNIDMIDTGKKNKKKESIVKPKIIVDYNSGKAGIDLSDQLSSYSTAVRKSIRWYHKVATEILFGTAMVNALIVYNTINSDKKMKITQFRETLVDTILGLDNQGPQEVQQARVNSKHIFQETTEKCGRNRKIRKRCFHCYQSRTVIVGSKQASKEVKKITTFCAPCKSYTCISCFNLHHTN</sequence>